<dbReference type="Proteomes" id="UP000177943">
    <property type="component" value="Unassembled WGS sequence"/>
</dbReference>
<protein>
    <submittedName>
        <fullName evidence="2">Uncharacterized protein</fullName>
    </submittedName>
</protein>
<organism evidence="2 3">
    <name type="scientific">Candidatus Taylorbacteria bacterium RIFCSPHIGHO2_02_FULL_45_35</name>
    <dbReference type="NCBI Taxonomy" id="1802311"/>
    <lineage>
        <taxon>Bacteria</taxon>
        <taxon>Candidatus Tayloriibacteriota</taxon>
    </lineage>
</organism>
<evidence type="ECO:0000256" key="1">
    <source>
        <dbReference type="PROSITE-ProRule" id="PRU00339"/>
    </source>
</evidence>
<dbReference type="PROSITE" id="PS50005">
    <property type="entry name" value="TPR"/>
    <property type="match status" value="2"/>
</dbReference>
<feature type="repeat" description="TPR" evidence="1">
    <location>
        <begin position="213"/>
        <end position="246"/>
    </location>
</feature>
<evidence type="ECO:0000313" key="2">
    <source>
        <dbReference type="EMBL" id="OHA25396.1"/>
    </source>
</evidence>
<reference evidence="2 3" key="1">
    <citation type="journal article" date="2016" name="Nat. Commun.">
        <title>Thousands of microbial genomes shed light on interconnected biogeochemical processes in an aquifer system.</title>
        <authorList>
            <person name="Anantharaman K."/>
            <person name="Brown C.T."/>
            <person name="Hug L.A."/>
            <person name="Sharon I."/>
            <person name="Castelle C.J."/>
            <person name="Probst A.J."/>
            <person name="Thomas B.C."/>
            <person name="Singh A."/>
            <person name="Wilkins M.J."/>
            <person name="Karaoz U."/>
            <person name="Brodie E.L."/>
            <person name="Williams K.H."/>
            <person name="Hubbard S.S."/>
            <person name="Banfield J.F."/>
        </authorList>
    </citation>
    <scope>NUCLEOTIDE SEQUENCE [LARGE SCALE GENOMIC DNA]</scope>
</reference>
<dbReference type="SUPFAM" id="SSF48452">
    <property type="entry name" value="TPR-like"/>
    <property type="match status" value="1"/>
</dbReference>
<accession>A0A1G2MNF1</accession>
<proteinExistence type="predicted"/>
<dbReference type="InterPro" id="IPR019734">
    <property type="entry name" value="TPR_rpt"/>
</dbReference>
<gene>
    <name evidence="2" type="ORF">A3D56_01260</name>
</gene>
<comment type="caution">
    <text evidence="2">The sequence shown here is derived from an EMBL/GenBank/DDBJ whole genome shotgun (WGS) entry which is preliminary data.</text>
</comment>
<dbReference type="InterPro" id="IPR011990">
    <property type="entry name" value="TPR-like_helical_dom_sf"/>
</dbReference>
<dbReference type="AlphaFoldDB" id="A0A1G2MNF1"/>
<dbReference type="SMART" id="SM00028">
    <property type="entry name" value="TPR"/>
    <property type="match status" value="3"/>
</dbReference>
<sequence>MGKNKKMVFVGIVLAILLLAGYGFFFKKQSSRLVAPITATSTPAISPLNVQGEGDFTVERVPLEEEIKAPDLSRPIVFSDGVPAEFRRIMTERIEKDSIELRKTPDNFDAWLDLAIQRKTIDDYKGAAEIWEYVLEFQPNNSVVLGNLGELHHLYLKDYPKSESYYKAAISLDPSRVDLYRALHELYKYSYKQNTSAAADILKEGLVKNPDNTDLLILLGAYYRDNGDKQSARVYFEQALSIAKKNQNQVLVDALERDISKL</sequence>
<evidence type="ECO:0000313" key="3">
    <source>
        <dbReference type="Proteomes" id="UP000177943"/>
    </source>
</evidence>
<feature type="repeat" description="TPR" evidence="1">
    <location>
        <begin position="108"/>
        <end position="141"/>
    </location>
</feature>
<dbReference type="PANTHER" id="PTHR12558">
    <property type="entry name" value="CELL DIVISION CYCLE 16,23,27"/>
    <property type="match status" value="1"/>
</dbReference>
<keyword evidence="1" id="KW-0802">TPR repeat</keyword>
<dbReference type="Pfam" id="PF13181">
    <property type="entry name" value="TPR_8"/>
    <property type="match status" value="2"/>
</dbReference>
<dbReference type="Gene3D" id="1.25.40.10">
    <property type="entry name" value="Tetratricopeptide repeat domain"/>
    <property type="match status" value="1"/>
</dbReference>
<dbReference type="EMBL" id="MHRP01000049">
    <property type="protein sequence ID" value="OHA25396.1"/>
    <property type="molecule type" value="Genomic_DNA"/>
</dbReference>
<dbReference type="PANTHER" id="PTHR12558:SF13">
    <property type="entry name" value="CELL DIVISION CYCLE PROTEIN 27 HOMOLOG"/>
    <property type="match status" value="1"/>
</dbReference>
<name>A0A1G2MNF1_9BACT</name>